<feature type="chain" id="PRO_5042500465" evidence="1">
    <location>
        <begin position="30"/>
        <end position="282"/>
    </location>
</feature>
<name>A0AAJ0F8Y2_9PEZI</name>
<accession>A0AAJ0F8Y2</accession>
<evidence type="ECO:0000313" key="2">
    <source>
        <dbReference type="EMBL" id="KAK1752594.1"/>
    </source>
</evidence>
<dbReference type="AlphaFoldDB" id="A0AAJ0F8Y2"/>
<evidence type="ECO:0000313" key="3">
    <source>
        <dbReference type="Proteomes" id="UP001239445"/>
    </source>
</evidence>
<proteinExistence type="predicted"/>
<dbReference type="Proteomes" id="UP001239445">
    <property type="component" value="Unassembled WGS sequence"/>
</dbReference>
<dbReference type="EMBL" id="MU839839">
    <property type="protein sequence ID" value="KAK1752594.1"/>
    <property type="molecule type" value="Genomic_DNA"/>
</dbReference>
<comment type="caution">
    <text evidence="2">The sequence shown here is derived from an EMBL/GenBank/DDBJ whole genome shotgun (WGS) entry which is preliminary data.</text>
</comment>
<organism evidence="2 3">
    <name type="scientific">Echria macrotheca</name>
    <dbReference type="NCBI Taxonomy" id="438768"/>
    <lineage>
        <taxon>Eukaryota</taxon>
        <taxon>Fungi</taxon>
        <taxon>Dikarya</taxon>
        <taxon>Ascomycota</taxon>
        <taxon>Pezizomycotina</taxon>
        <taxon>Sordariomycetes</taxon>
        <taxon>Sordariomycetidae</taxon>
        <taxon>Sordariales</taxon>
        <taxon>Schizotheciaceae</taxon>
        <taxon>Echria</taxon>
    </lineage>
</organism>
<reference evidence="2" key="1">
    <citation type="submission" date="2023-06" db="EMBL/GenBank/DDBJ databases">
        <title>Genome-scale phylogeny and comparative genomics of the fungal order Sordariales.</title>
        <authorList>
            <consortium name="Lawrence Berkeley National Laboratory"/>
            <person name="Hensen N."/>
            <person name="Bonometti L."/>
            <person name="Westerberg I."/>
            <person name="Brannstrom I.O."/>
            <person name="Guillou S."/>
            <person name="Cros-Aarteil S."/>
            <person name="Calhoun S."/>
            <person name="Haridas S."/>
            <person name="Kuo A."/>
            <person name="Mondo S."/>
            <person name="Pangilinan J."/>
            <person name="Riley R."/>
            <person name="Labutti K."/>
            <person name="Andreopoulos B."/>
            <person name="Lipzen A."/>
            <person name="Chen C."/>
            <person name="Yanf M."/>
            <person name="Daum C."/>
            <person name="Ng V."/>
            <person name="Clum A."/>
            <person name="Steindorff A."/>
            <person name="Ohm R."/>
            <person name="Martin F."/>
            <person name="Silar P."/>
            <person name="Natvig D."/>
            <person name="Lalanne C."/>
            <person name="Gautier V."/>
            <person name="Ament-Velasquez S.L."/>
            <person name="Kruys A."/>
            <person name="Hutchinson M.I."/>
            <person name="Powell A.J."/>
            <person name="Barry K."/>
            <person name="Miller A.N."/>
            <person name="Grigoriev I.V."/>
            <person name="Debuchy R."/>
            <person name="Gladieux P."/>
            <person name="Thoren M.H."/>
            <person name="Johannesson H."/>
        </authorList>
    </citation>
    <scope>NUCLEOTIDE SEQUENCE</scope>
    <source>
        <strain evidence="2">PSN4</strain>
    </source>
</reference>
<gene>
    <name evidence="2" type="ORF">QBC47DRAFT_61261</name>
</gene>
<keyword evidence="3" id="KW-1185">Reference proteome</keyword>
<feature type="signal peptide" evidence="1">
    <location>
        <begin position="1"/>
        <end position="29"/>
    </location>
</feature>
<sequence>MSAKVRLVATMRSPAILVGLGAILVAANTGCDLDSKCARAIIDSAGHAGLGIRREDCSKFLETNTAGASTLRTTVTAAAITVTVTQTSTAPSSTTTIPVAPIQKRAPAGCRSRKPIPTYATACGNAAEYGSACSCLLGVSTTVALATTSTFTTTPTVTITQTTTTTPIATVTATPESSCPVASTCSNQIPCSGLSEGQDCICFASADGSRNYCIEPKPCVACQFDSDCPAGDVCLSADTCCGFPTCGTLGSCPNNAVPAKLFRRTHRGMGRTRQRVGQTYRL</sequence>
<evidence type="ECO:0000256" key="1">
    <source>
        <dbReference type="SAM" id="SignalP"/>
    </source>
</evidence>
<keyword evidence="1" id="KW-0732">Signal</keyword>
<protein>
    <submittedName>
        <fullName evidence="2">Uncharacterized protein</fullName>
    </submittedName>
</protein>